<proteinExistence type="predicted"/>
<organism evidence="1 2">
    <name type="scientific">Acinetobacter oleivorans (strain JCM 16667 / KCTC 23045 / DR1)</name>
    <dbReference type="NCBI Taxonomy" id="436717"/>
    <lineage>
        <taxon>Bacteria</taxon>
        <taxon>Pseudomonadati</taxon>
        <taxon>Pseudomonadota</taxon>
        <taxon>Gammaproteobacteria</taxon>
        <taxon>Moraxellales</taxon>
        <taxon>Moraxellaceae</taxon>
        <taxon>Acinetobacter</taxon>
    </lineage>
</organism>
<dbReference type="EMBL" id="CP002080">
    <property type="protein sequence ID" value="ADI91654.1"/>
    <property type="molecule type" value="Genomic_DNA"/>
</dbReference>
<gene>
    <name evidence="1" type="ordered locus">AOLE_13835</name>
</gene>
<dbReference type="Proteomes" id="UP000000392">
    <property type="component" value="Chromosome"/>
</dbReference>
<dbReference type="KEGG" id="acd:AOLE_13835"/>
<reference evidence="1 2" key="1">
    <citation type="journal article" date="2010" name="J. Bacteriol.">
        <title>Complete genome sequence of the diesel-degrading Acinetobacter sp. strain DR1.</title>
        <authorList>
            <person name="Jung J."/>
            <person name="Baek J.H."/>
            <person name="Park W."/>
        </authorList>
    </citation>
    <scope>NUCLEOTIDE SEQUENCE [LARGE SCALE GENOMIC DNA]</scope>
    <source>
        <strain evidence="2">JCM 16667 / KCTC 23045 / DR1</strain>
    </source>
</reference>
<keyword evidence="1" id="KW-0449">Lipoprotein</keyword>
<protein>
    <submittedName>
        <fullName evidence="1">Lipoprotein</fullName>
    </submittedName>
</protein>
<evidence type="ECO:0000313" key="1">
    <source>
        <dbReference type="EMBL" id="ADI91654.1"/>
    </source>
</evidence>
<evidence type="ECO:0000313" key="2">
    <source>
        <dbReference type="Proteomes" id="UP000000392"/>
    </source>
</evidence>
<sequence>MNKNCLSTARGGPWTPQFQKYFDGAGLDINKSVENLVALADHKGPHPKEYHAYVEKELRLAVIGKQANTAEYRNAVIATLSRIKSEALVSGSQVNKWLTKK</sequence>
<dbReference type="RefSeq" id="WP_013198543.1">
    <property type="nucleotide sequence ID" value="NC_014259.1"/>
</dbReference>
<accession>A0AAN0PA82</accession>
<name>A0AAN0PA82_ACISD</name>
<dbReference type="Pfam" id="PF14412">
    <property type="entry name" value="AHH"/>
    <property type="match status" value="1"/>
</dbReference>
<dbReference type="GeneID" id="9383190"/>
<dbReference type="AlphaFoldDB" id="A0AAN0PA82"/>
<dbReference type="InterPro" id="IPR032871">
    <property type="entry name" value="AHH_dom_containing"/>
</dbReference>